<reference evidence="1" key="1">
    <citation type="journal article" date="2015" name="Nature">
        <title>Complex archaea that bridge the gap between prokaryotes and eukaryotes.</title>
        <authorList>
            <person name="Spang A."/>
            <person name="Saw J.H."/>
            <person name="Jorgensen S.L."/>
            <person name="Zaremba-Niedzwiedzka K."/>
            <person name="Martijn J."/>
            <person name="Lind A.E."/>
            <person name="van Eijk R."/>
            <person name="Schleper C."/>
            <person name="Guy L."/>
            <person name="Ettema T.J."/>
        </authorList>
    </citation>
    <scope>NUCLEOTIDE SEQUENCE</scope>
</reference>
<dbReference type="AlphaFoldDB" id="A0A0F9QLZ5"/>
<gene>
    <name evidence="1" type="ORF">LCGC14_0702940</name>
</gene>
<name>A0A0F9QLZ5_9ZZZZ</name>
<comment type="caution">
    <text evidence="1">The sequence shown here is derived from an EMBL/GenBank/DDBJ whole genome shotgun (WGS) entry which is preliminary data.</text>
</comment>
<proteinExistence type="predicted"/>
<accession>A0A0F9QLZ5</accession>
<sequence length="178" mass="19124">MSLDGTINLAVKLDQVDAALTQTAELADLVDQLSISDSDAFTFGTGPGQVNTFWHDTRILAGGGGAEILDFFSGLVDPSTGQAISFTEIKLFYVRVTGDGVLRLHTFAALGVTKPWLDFYGADQSQVFRTSVYLRYDIGGGGIWQVDVDERELGFQNQGGFGNDISYDIVVVGVGTRS</sequence>
<dbReference type="EMBL" id="LAZR01001509">
    <property type="protein sequence ID" value="KKN43469.1"/>
    <property type="molecule type" value="Genomic_DNA"/>
</dbReference>
<evidence type="ECO:0000313" key="1">
    <source>
        <dbReference type="EMBL" id="KKN43469.1"/>
    </source>
</evidence>
<protein>
    <submittedName>
        <fullName evidence="1">Uncharacterized protein</fullName>
    </submittedName>
</protein>
<organism evidence="1">
    <name type="scientific">marine sediment metagenome</name>
    <dbReference type="NCBI Taxonomy" id="412755"/>
    <lineage>
        <taxon>unclassified sequences</taxon>
        <taxon>metagenomes</taxon>
        <taxon>ecological metagenomes</taxon>
    </lineage>
</organism>